<evidence type="ECO:0000313" key="2">
    <source>
        <dbReference type="EMBL" id="KAI4530375.1"/>
    </source>
</evidence>
<dbReference type="AlphaFoldDB" id="A0AAD4TRN9"/>
<name>A0AAD4TRN9_OVIAM</name>
<comment type="caution">
    <text evidence="2">The sequence shown here is derived from an EMBL/GenBank/DDBJ whole genome shotgun (WGS) entry which is preliminary data.</text>
</comment>
<dbReference type="EMBL" id="JAKZEL010000025">
    <property type="protein sequence ID" value="KAI4530375.1"/>
    <property type="molecule type" value="Genomic_DNA"/>
</dbReference>
<reference evidence="2" key="1">
    <citation type="submission" date="2022-03" db="EMBL/GenBank/DDBJ databases">
        <title>Genomic analyses of argali, domestic sheep and their hybrids provide insights into chromosomal evolution, heterosis and genetic basis of agronomic traits.</title>
        <authorList>
            <person name="Li M."/>
        </authorList>
    </citation>
    <scope>NUCLEOTIDE SEQUENCE</scope>
    <source>
        <strain evidence="2">CAU-MHL-2022a</strain>
        <tissue evidence="2">Skin</tissue>
    </source>
</reference>
<feature type="region of interest" description="Disordered" evidence="1">
    <location>
        <begin position="124"/>
        <end position="159"/>
    </location>
</feature>
<protein>
    <submittedName>
        <fullName evidence="2">Uncharacterized protein</fullName>
    </submittedName>
</protein>
<sequence length="230" mass="24762">MPGFIRSVRNRITGIWTPEHHSENQKRSTGIDLSDTPSEGAVSRPENPETVSLPGPPCGPVASKAGSPVCQFSGKPPTTTVAESPQPGAPGKRAHSEPTGTQACVIYGQGLALEIWKSDRLTRQHSPAQLEASKTTADRGPPCPLHQARGRPLATTQDTRRVRDRIWATLLESLTHPPDDKSPWGRAWRPRFTSFALRASQTNESGASHGEFMGSHVGKGNSVSKNPSQL</sequence>
<organism evidence="2 3">
    <name type="scientific">Ovis ammon polii</name>
    <dbReference type="NCBI Taxonomy" id="230172"/>
    <lineage>
        <taxon>Eukaryota</taxon>
        <taxon>Metazoa</taxon>
        <taxon>Chordata</taxon>
        <taxon>Craniata</taxon>
        <taxon>Vertebrata</taxon>
        <taxon>Euteleostomi</taxon>
        <taxon>Mammalia</taxon>
        <taxon>Eutheria</taxon>
        <taxon>Laurasiatheria</taxon>
        <taxon>Artiodactyla</taxon>
        <taxon>Ruminantia</taxon>
        <taxon>Pecora</taxon>
        <taxon>Bovidae</taxon>
        <taxon>Caprinae</taxon>
        <taxon>Ovis</taxon>
    </lineage>
</organism>
<feature type="compositionally biased region" description="Polar residues" evidence="1">
    <location>
        <begin position="124"/>
        <end position="135"/>
    </location>
</feature>
<evidence type="ECO:0000256" key="1">
    <source>
        <dbReference type="SAM" id="MobiDB-lite"/>
    </source>
</evidence>
<proteinExistence type="predicted"/>
<accession>A0AAD4TRN9</accession>
<evidence type="ECO:0000313" key="3">
    <source>
        <dbReference type="Proteomes" id="UP001214576"/>
    </source>
</evidence>
<feature type="compositionally biased region" description="Polar residues" evidence="1">
    <location>
        <begin position="221"/>
        <end position="230"/>
    </location>
</feature>
<feature type="region of interest" description="Disordered" evidence="1">
    <location>
        <begin position="15"/>
        <end position="100"/>
    </location>
</feature>
<gene>
    <name evidence="2" type="ORF">MG293_019264</name>
</gene>
<feature type="region of interest" description="Disordered" evidence="1">
    <location>
        <begin position="199"/>
        <end position="230"/>
    </location>
</feature>
<keyword evidence="3" id="KW-1185">Reference proteome</keyword>
<dbReference type="Proteomes" id="UP001214576">
    <property type="component" value="Unassembled WGS sequence"/>
</dbReference>